<dbReference type="AlphaFoldDB" id="A0A645FIE0"/>
<feature type="domain" description="Phage capsid-like C-terminal" evidence="1">
    <location>
        <begin position="12"/>
        <end position="102"/>
    </location>
</feature>
<protein>
    <recommendedName>
        <fullName evidence="1">Phage capsid-like C-terminal domain-containing protein</fullName>
    </recommendedName>
</protein>
<evidence type="ECO:0000313" key="2">
    <source>
        <dbReference type="EMBL" id="MPN13292.1"/>
    </source>
</evidence>
<organism evidence="2">
    <name type="scientific">bioreactor metagenome</name>
    <dbReference type="NCBI Taxonomy" id="1076179"/>
    <lineage>
        <taxon>unclassified sequences</taxon>
        <taxon>metagenomes</taxon>
        <taxon>ecological metagenomes</taxon>
    </lineage>
</organism>
<dbReference type="Pfam" id="PF05065">
    <property type="entry name" value="Phage_capsid"/>
    <property type="match status" value="1"/>
</dbReference>
<reference evidence="2" key="1">
    <citation type="submission" date="2019-08" db="EMBL/GenBank/DDBJ databases">
        <authorList>
            <person name="Kucharzyk K."/>
            <person name="Murdoch R.W."/>
            <person name="Higgins S."/>
            <person name="Loffler F."/>
        </authorList>
    </citation>
    <scope>NUCLEOTIDE SEQUENCE</scope>
</reference>
<dbReference type="SUPFAM" id="SSF56563">
    <property type="entry name" value="Major capsid protein gp5"/>
    <property type="match status" value="1"/>
</dbReference>
<sequence>MLTNPTIGTKLETTLKAPTAGSGYLAEGGKVAGLTLAESNHSPASTLIAGDFSQMVIGTWGAVDVLANPYAPGYYERGDVQIRILTTMDMCVRNPQAFVVATDVAA</sequence>
<accession>A0A645FIE0</accession>
<gene>
    <name evidence="2" type="ORF">SDC9_160613</name>
</gene>
<name>A0A645FIE0_9ZZZZ</name>
<proteinExistence type="predicted"/>
<dbReference type="EMBL" id="VSSQ01059790">
    <property type="protein sequence ID" value="MPN13292.1"/>
    <property type="molecule type" value="Genomic_DNA"/>
</dbReference>
<dbReference type="InterPro" id="IPR054612">
    <property type="entry name" value="Phage_capsid-like_C"/>
</dbReference>
<evidence type="ECO:0000259" key="1">
    <source>
        <dbReference type="Pfam" id="PF05065"/>
    </source>
</evidence>
<comment type="caution">
    <text evidence="2">The sequence shown here is derived from an EMBL/GenBank/DDBJ whole genome shotgun (WGS) entry which is preliminary data.</text>
</comment>